<comment type="subcellular location">
    <subcellularLocation>
        <location evidence="1">Membrane</location>
        <topology evidence="1">Multi-pass membrane protein</topology>
    </subcellularLocation>
</comment>
<name>A0A8J2QQV7_9NEOP</name>
<evidence type="ECO:0000256" key="7">
    <source>
        <dbReference type="SAM" id="Phobius"/>
    </source>
</evidence>
<feature type="transmembrane region" description="Helical" evidence="7">
    <location>
        <begin position="306"/>
        <end position="327"/>
    </location>
</feature>
<evidence type="ECO:0000256" key="1">
    <source>
        <dbReference type="ARBA" id="ARBA00004141"/>
    </source>
</evidence>
<feature type="transmembrane region" description="Helical" evidence="7">
    <location>
        <begin position="28"/>
        <end position="55"/>
    </location>
</feature>
<feature type="transmembrane region" description="Helical" evidence="7">
    <location>
        <begin position="167"/>
        <end position="189"/>
    </location>
</feature>
<proteinExistence type="inferred from homology"/>
<keyword evidence="5 7" id="KW-1133">Transmembrane helix</keyword>
<protein>
    <submittedName>
        <fullName evidence="9">(African queen) hypothetical protein</fullName>
    </submittedName>
</protein>
<evidence type="ECO:0000256" key="5">
    <source>
        <dbReference type="ARBA" id="ARBA00022989"/>
    </source>
</evidence>
<dbReference type="GO" id="GO:0022857">
    <property type="term" value="F:transmembrane transporter activity"/>
    <property type="evidence" value="ECO:0007669"/>
    <property type="project" value="InterPro"/>
</dbReference>
<organism evidence="9 10">
    <name type="scientific">Danaus chrysippus</name>
    <name type="common">African queen</name>
    <dbReference type="NCBI Taxonomy" id="151541"/>
    <lineage>
        <taxon>Eukaryota</taxon>
        <taxon>Metazoa</taxon>
        <taxon>Ecdysozoa</taxon>
        <taxon>Arthropoda</taxon>
        <taxon>Hexapoda</taxon>
        <taxon>Insecta</taxon>
        <taxon>Pterygota</taxon>
        <taxon>Neoptera</taxon>
        <taxon>Endopterygota</taxon>
        <taxon>Lepidoptera</taxon>
        <taxon>Glossata</taxon>
        <taxon>Ditrysia</taxon>
        <taxon>Papilionoidea</taxon>
        <taxon>Nymphalidae</taxon>
        <taxon>Danainae</taxon>
        <taxon>Danaini</taxon>
        <taxon>Danaina</taxon>
        <taxon>Danaus</taxon>
        <taxon>Anosia</taxon>
    </lineage>
</organism>
<dbReference type="Pfam" id="PF00083">
    <property type="entry name" value="Sugar_tr"/>
    <property type="match status" value="1"/>
</dbReference>
<feature type="transmembrane region" description="Helical" evidence="7">
    <location>
        <begin position="80"/>
        <end position="100"/>
    </location>
</feature>
<reference evidence="9" key="1">
    <citation type="submission" date="2021-09" db="EMBL/GenBank/DDBJ databases">
        <authorList>
            <person name="Martin H S."/>
        </authorList>
    </citation>
    <scope>NUCLEOTIDE SEQUENCE</scope>
</reference>
<dbReference type="Gene3D" id="1.20.1250.20">
    <property type="entry name" value="MFS general substrate transporter like domains"/>
    <property type="match status" value="1"/>
</dbReference>
<dbReference type="InterPro" id="IPR020846">
    <property type="entry name" value="MFS_dom"/>
</dbReference>
<feature type="transmembrane region" description="Helical" evidence="7">
    <location>
        <begin position="209"/>
        <end position="228"/>
    </location>
</feature>
<dbReference type="Proteomes" id="UP000789524">
    <property type="component" value="Unassembled WGS sequence"/>
</dbReference>
<dbReference type="InterPro" id="IPR011701">
    <property type="entry name" value="MFS"/>
</dbReference>
<dbReference type="PROSITE" id="PS50850">
    <property type="entry name" value="MFS"/>
    <property type="match status" value="1"/>
</dbReference>
<evidence type="ECO:0000313" key="9">
    <source>
        <dbReference type="EMBL" id="CAG9563761.1"/>
    </source>
</evidence>
<evidence type="ECO:0000259" key="8">
    <source>
        <dbReference type="PROSITE" id="PS50850"/>
    </source>
</evidence>
<sequence>MSDLNLQALAGHGNVETKAPTAMQEVNLALKACGFGLFHIQLMFTSFVGFVAGIMVTNSTPYILPIAECDLDMNLLQKGVLNAMPFVGMVSVCVVAGFLTDTFGRKIFLVGGYGGLFVFTFIGGISQTYLVLVTAKLFEGMLFAASFNAVVTLTSEFCHNGIRDRMMLLQSSFAGFGQVIAALMSWAILTQKWKDSYFNGAIVLNTWNFYLIIMSMWSLLASCLYMLLPESPKYFITQKRYDEARKILINIYTRNTGKTADSFPYPNLWKDKMKQIDESPELCNQHFGNMLSVGLHNIKPMFRRPLGIYLILFCFMMFFSMILYNVIRLWFPQLSTIAEYYSTPENQNLCVMLDAYTSDLRSRKFNVTNSSDVCIPAVSGTETYLNSVILGSICVVPFIISGILVSRVGKKYLYIVCGLITVGATLGLRWASSKIEMVALFSTDVAIAQTMNSLNQALVIEHFPTTTRSLAIAVLMTCGRTGSLVGNILFPILLDKGCVVPFYTLAGSMICIVSKQMDRPAKSLTDTKSILFAVSLNDKEKLLC</sequence>
<keyword evidence="10" id="KW-1185">Reference proteome</keyword>
<keyword evidence="3" id="KW-0813">Transport</keyword>
<evidence type="ECO:0000256" key="3">
    <source>
        <dbReference type="ARBA" id="ARBA00022448"/>
    </source>
</evidence>
<evidence type="ECO:0000256" key="6">
    <source>
        <dbReference type="ARBA" id="ARBA00023136"/>
    </source>
</evidence>
<dbReference type="GO" id="GO:0016020">
    <property type="term" value="C:membrane"/>
    <property type="evidence" value="ECO:0007669"/>
    <property type="project" value="UniProtKB-SubCell"/>
</dbReference>
<dbReference type="AlphaFoldDB" id="A0A8J2QQV7"/>
<feature type="transmembrane region" description="Helical" evidence="7">
    <location>
        <begin position="107"/>
        <end position="125"/>
    </location>
</feature>
<dbReference type="InterPro" id="IPR005828">
    <property type="entry name" value="MFS_sugar_transport-like"/>
</dbReference>
<keyword evidence="6 7" id="KW-0472">Membrane</keyword>
<keyword evidence="4 7" id="KW-0812">Transmembrane</keyword>
<dbReference type="Pfam" id="PF07690">
    <property type="entry name" value="MFS_1"/>
    <property type="match status" value="1"/>
</dbReference>
<dbReference type="PANTHER" id="PTHR23511">
    <property type="entry name" value="SYNAPTIC VESICLE GLYCOPROTEIN 2"/>
    <property type="match status" value="1"/>
</dbReference>
<accession>A0A8J2QQV7</accession>
<feature type="transmembrane region" description="Helical" evidence="7">
    <location>
        <begin position="384"/>
        <end position="405"/>
    </location>
</feature>
<dbReference type="InterPro" id="IPR036259">
    <property type="entry name" value="MFS_trans_sf"/>
</dbReference>
<feature type="domain" description="Major facilitator superfamily (MFS) profile" evidence="8">
    <location>
        <begin position="41"/>
        <end position="544"/>
    </location>
</feature>
<feature type="transmembrane region" description="Helical" evidence="7">
    <location>
        <begin position="137"/>
        <end position="155"/>
    </location>
</feature>
<dbReference type="EMBL" id="CAKASE010000050">
    <property type="protein sequence ID" value="CAG9563761.1"/>
    <property type="molecule type" value="Genomic_DNA"/>
</dbReference>
<gene>
    <name evidence="9" type="ORF">DCHRY22_LOCUS4862</name>
</gene>
<evidence type="ECO:0000256" key="2">
    <source>
        <dbReference type="ARBA" id="ARBA00008335"/>
    </source>
</evidence>
<evidence type="ECO:0000313" key="10">
    <source>
        <dbReference type="Proteomes" id="UP000789524"/>
    </source>
</evidence>
<dbReference type="PANTHER" id="PTHR23511:SF36">
    <property type="entry name" value="EG:BACR7A4.13 PROTEIN-RELATED"/>
    <property type="match status" value="1"/>
</dbReference>
<comment type="caution">
    <text evidence="9">The sequence shown here is derived from an EMBL/GenBank/DDBJ whole genome shotgun (WGS) entry which is preliminary data.</text>
</comment>
<evidence type="ECO:0000256" key="4">
    <source>
        <dbReference type="ARBA" id="ARBA00022692"/>
    </source>
</evidence>
<dbReference type="SUPFAM" id="SSF103473">
    <property type="entry name" value="MFS general substrate transporter"/>
    <property type="match status" value="1"/>
</dbReference>
<feature type="transmembrane region" description="Helical" evidence="7">
    <location>
        <begin position="412"/>
        <end position="431"/>
    </location>
</feature>
<dbReference type="OrthoDB" id="6133115at2759"/>
<comment type="similarity">
    <text evidence="2">Belongs to the major facilitator superfamily.</text>
</comment>